<dbReference type="OrthoDB" id="4847712at2759"/>
<organism evidence="1 2">
    <name type="scientific">Colletotrichum orbiculare (strain 104-T / ATCC 96160 / CBS 514.97 / LARS 414 / MAFF 240422)</name>
    <name type="common">Cucumber anthracnose fungus</name>
    <name type="synonym">Colletotrichum lagenarium</name>
    <dbReference type="NCBI Taxonomy" id="1213857"/>
    <lineage>
        <taxon>Eukaryota</taxon>
        <taxon>Fungi</taxon>
        <taxon>Dikarya</taxon>
        <taxon>Ascomycota</taxon>
        <taxon>Pezizomycotina</taxon>
        <taxon>Sordariomycetes</taxon>
        <taxon>Hypocreomycetidae</taxon>
        <taxon>Glomerellales</taxon>
        <taxon>Glomerellaceae</taxon>
        <taxon>Colletotrichum</taxon>
        <taxon>Colletotrichum orbiculare species complex</taxon>
    </lineage>
</organism>
<evidence type="ECO:0000313" key="2">
    <source>
        <dbReference type="Proteomes" id="UP000014480"/>
    </source>
</evidence>
<evidence type="ECO:0000313" key="1">
    <source>
        <dbReference type="EMBL" id="TDZ15118.1"/>
    </source>
</evidence>
<proteinExistence type="predicted"/>
<gene>
    <name evidence="1" type="ORF">Cob_v011988</name>
</gene>
<name>A0A484FB24_COLOR</name>
<protein>
    <submittedName>
        <fullName evidence="1">Uncharacterized protein</fullName>
    </submittedName>
</protein>
<keyword evidence="2" id="KW-1185">Reference proteome</keyword>
<dbReference type="STRING" id="1213857.A0A484FB24"/>
<dbReference type="AlphaFoldDB" id="A0A484FB24"/>
<dbReference type="Proteomes" id="UP000014480">
    <property type="component" value="Unassembled WGS sequence"/>
</dbReference>
<reference evidence="2" key="2">
    <citation type="journal article" date="2019" name="Mol. Plant Microbe Interact.">
        <title>Genome sequence resources for four phytopathogenic fungi from the Colletotrichum orbiculare species complex.</title>
        <authorList>
            <person name="Gan P."/>
            <person name="Tsushima A."/>
            <person name="Narusaka M."/>
            <person name="Narusaka Y."/>
            <person name="Takano Y."/>
            <person name="Kubo Y."/>
            <person name="Shirasu K."/>
        </authorList>
    </citation>
    <scope>GENOME REANNOTATION</scope>
    <source>
        <strain evidence="2">104-T / ATCC 96160 / CBS 514.97 / LARS 414 / MAFF 240422</strain>
    </source>
</reference>
<sequence>MLQEQLYNKEVERYPGQVLANSRKVSDTAILEVWKRMAYNICSIANTLLTYCPAQEELEAGQSQNVDTALQITPAEYELLSEESTKSAVSEYYIWRSIYDGVFGSEKKERLGAWGGVMGTRFHLLCCALFSNVEIDTAADFFLWRSKGATLVEAATGLHDRKLQQYVAREQLKLSALLPSEKRKDKSVKNRLRRDLLNVYGDALRLFSMFMKSRAFFQVCWTSPLKEPDGSFVYDPTTMEAEAWGSHLDHPHAVLFSISPGLLKTGTADGSDYDRVSLLVKPRVVCS</sequence>
<comment type="caution">
    <text evidence="1">The sequence shown here is derived from an EMBL/GenBank/DDBJ whole genome shotgun (WGS) entry which is preliminary data.</text>
</comment>
<dbReference type="EMBL" id="AMCV02000043">
    <property type="protein sequence ID" value="TDZ15118.1"/>
    <property type="molecule type" value="Genomic_DNA"/>
</dbReference>
<reference evidence="2" key="1">
    <citation type="journal article" date="2013" name="New Phytol.">
        <title>Comparative genomic and transcriptomic analyses reveal the hemibiotrophic stage shift of Colletotrichum fungi.</title>
        <authorList>
            <person name="Gan P."/>
            <person name="Ikeda K."/>
            <person name="Irieda H."/>
            <person name="Narusaka M."/>
            <person name="O'Connell R.J."/>
            <person name="Narusaka Y."/>
            <person name="Takano Y."/>
            <person name="Kubo Y."/>
            <person name="Shirasu K."/>
        </authorList>
    </citation>
    <scope>NUCLEOTIDE SEQUENCE [LARGE SCALE GENOMIC DNA]</scope>
    <source>
        <strain evidence="2">104-T / ATCC 96160 / CBS 514.97 / LARS 414 / MAFF 240422</strain>
    </source>
</reference>
<accession>A0A484FB24</accession>